<proteinExistence type="predicted"/>
<evidence type="ECO:0000313" key="1">
    <source>
        <dbReference type="EMBL" id="PZL74097.1"/>
    </source>
</evidence>
<accession>A0A2W3ZC27</accession>
<organism evidence="1 2">
    <name type="scientific">Enterococcus plantarum</name>
    <dbReference type="NCBI Taxonomy" id="1077675"/>
    <lineage>
        <taxon>Bacteria</taxon>
        <taxon>Bacillati</taxon>
        <taxon>Bacillota</taxon>
        <taxon>Bacilli</taxon>
        <taxon>Lactobacillales</taxon>
        <taxon>Enterococcaceae</taxon>
        <taxon>Enterococcus</taxon>
    </lineage>
</organism>
<dbReference type="InterPro" id="IPR006944">
    <property type="entry name" value="Phage/GTA_portal"/>
</dbReference>
<dbReference type="RefSeq" id="WP_111247779.1">
    <property type="nucleotide sequence ID" value="NZ_PIEU01000057.1"/>
</dbReference>
<dbReference type="AlphaFoldDB" id="A0A2W3ZC27"/>
<gene>
    <name evidence="1" type="ORF">CI088_07830</name>
</gene>
<name>A0A2W3ZC27_9ENTE</name>
<reference evidence="1 2" key="1">
    <citation type="submission" date="2017-11" db="EMBL/GenBank/DDBJ databases">
        <title>Draft genome sequence of Enterococcus plantarum TRW2 strain isolated from lettuce.</title>
        <authorList>
            <person name="Kim E.B."/>
            <person name="Marco M.L."/>
            <person name="Williams T.R."/>
            <person name="You I.H."/>
        </authorList>
    </citation>
    <scope>NUCLEOTIDE SEQUENCE [LARGE SCALE GENOMIC DNA]</scope>
    <source>
        <strain evidence="1 2">TRW2</strain>
    </source>
</reference>
<protein>
    <submittedName>
        <fullName evidence="1">Phage portal protein</fullName>
    </submittedName>
</protein>
<dbReference type="Proteomes" id="UP000249828">
    <property type="component" value="Unassembled WGS sequence"/>
</dbReference>
<evidence type="ECO:0000313" key="2">
    <source>
        <dbReference type="Proteomes" id="UP000249828"/>
    </source>
</evidence>
<dbReference type="Pfam" id="PF04860">
    <property type="entry name" value="Phage_portal"/>
    <property type="match status" value="1"/>
</dbReference>
<keyword evidence="2" id="KW-1185">Reference proteome</keyword>
<sequence length="395" mass="44146">MKGGENLGIRSWFNQRFRKRSKQKLLGSSILSGQFVLADENILSSSDIYHYLLAISNMFACGKWEIEDENGKNIINHSALKSLNNPNGYLTPFEFKRLLVNVYLLQGEAFVIKAGSQLHIMKGITPEITDEGIKQFKYDGHTLYQNEVRQIKNMGLSSNSGHGLIDLARETLEGVMNAEKALTDKYKKGGLLAYLMKIDTHLSPKNAVQNQMIQAIQSQLEEIQDEGKTVIIPLPKGYSIEGFESPVQDDKILSYLNVYKPELAKFLGFDPDAYNALLKVDLEKAAIYLKAFVVDPIVQNVCEHLSALYFGADSGKRITLNIDIKKYLTMSQKITNAASLVRTMVYTPDDARVDVGAERLNIDESTKLYASKDLVGLDELADLNKSKMKEGESTG</sequence>
<comment type="caution">
    <text evidence="1">The sequence shown here is derived from an EMBL/GenBank/DDBJ whole genome shotgun (WGS) entry which is preliminary data.</text>
</comment>
<dbReference type="EMBL" id="PIEU01000057">
    <property type="protein sequence ID" value="PZL74097.1"/>
    <property type="molecule type" value="Genomic_DNA"/>
</dbReference>